<evidence type="ECO:0000313" key="2">
    <source>
        <dbReference type="Proteomes" id="UP000298663"/>
    </source>
</evidence>
<dbReference type="EMBL" id="AZBU02000006">
    <property type="protein sequence ID" value="TKR71698.1"/>
    <property type="molecule type" value="Genomic_DNA"/>
</dbReference>
<dbReference type="AlphaFoldDB" id="A0A4U5MQ29"/>
<organism evidence="1 2">
    <name type="scientific">Steinernema carpocapsae</name>
    <name type="common">Entomopathogenic nematode</name>
    <dbReference type="NCBI Taxonomy" id="34508"/>
    <lineage>
        <taxon>Eukaryota</taxon>
        <taxon>Metazoa</taxon>
        <taxon>Ecdysozoa</taxon>
        <taxon>Nematoda</taxon>
        <taxon>Chromadorea</taxon>
        <taxon>Rhabditida</taxon>
        <taxon>Tylenchina</taxon>
        <taxon>Panagrolaimomorpha</taxon>
        <taxon>Strongyloidoidea</taxon>
        <taxon>Steinernematidae</taxon>
        <taxon>Steinernema</taxon>
    </lineage>
</organism>
<comment type="caution">
    <text evidence="1">The sequence shown here is derived from an EMBL/GenBank/DDBJ whole genome shotgun (WGS) entry which is preliminary data.</text>
</comment>
<reference evidence="1 2" key="2">
    <citation type="journal article" date="2019" name="G3 (Bethesda)">
        <title>Hybrid Assembly of the Genome of the Entomopathogenic Nematode Steinernema carpocapsae Identifies the X-Chromosome.</title>
        <authorList>
            <person name="Serra L."/>
            <person name="Macchietto M."/>
            <person name="Macias-Munoz A."/>
            <person name="McGill C.J."/>
            <person name="Rodriguez I.M."/>
            <person name="Rodriguez B."/>
            <person name="Murad R."/>
            <person name="Mortazavi A."/>
        </authorList>
    </citation>
    <scope>NUCLEOTIDE SEQUENCE [LARGE SCALE GENOMIC DNA]</scope>
    <source>
        <strain evidence="1 2">ALL</strain>
    </source>
</reference>
<accession>A0A4U5MQ29</accession>
<proteinExistence type="predicted"/>
<sequence>METAPIRNALEDIGMGNMKLRDSRLSAMEAALAAYDYDKFKEEALKVRGAGYQTKEVNIVDTLIREKIVEWCAVGLEPDTFGQLLAFALKTAKDDQIMLQI</sequence>
<reference evidence="1 2" key="1">
    <citation type="journal article" date="2015" name="Genome Biol.">
        <title>Comparative genomics of Steinernema reveals deeply conserved gene regulatory networks.</title>
        <authorList>
            <person name="Dillman A.R."/>
            <person name="Macchietto M."/>
            <person name="Porter C.F."/>
            <person name="Rogers A."/>
            <person name="Williams B."/>
            <person name="Antoshechkin I."/>
            <person name="Lee M.M."/>
            <person name="Goodwin Z."/>
            <person name="Lu X."/>
            <person name="Lewis E.E."/>
            <person name="Goodrich-Blair H."/>
            <person name="Stock S.P."/>
            <person name="Adams B.J."/>
            <person name="Sternberg P.W."/>
            <person name="Mortazavi A."/>
        </authorList>
    </citation>
    <scope>NUCLEOTIDE SEQUENCE [LARGE SCALE GENOMIC DNA]</scope>
    <source>
        <strain evidence="1 2">ALL</strain>
    </source>
</reference>
<protein>
    <submittedName>
        <fullName evidence="1">Uncharacterized protein</fullName>
    </submittedName>
</protein>
<evidence type="ECO:0000313" key="1">
    <source>
        <dbReference type="EMBL" id="TKR71698.1"/>
    </source>
</evidence>
<gene>
    <name evidence="1" type="ORF">L596_019255</name>
</gene>
<dbReference type="Proteomes" id="UP000298663">
    <property type="component" value="Unassembled WGS sequence"/>
</dbReference>
<keyword evidence="2" id="KW-1185">Reference proteome</keyword>
<name>A0A4U5MQ29_STECR</name>